<dbReference type="GeneID" id="20803783"/>
<accession>W4H457</accession>
<proteinExistence type="predicted"/>
<dbReference type="VEuPathDB" id="FungiDB:H257_01787"/>
<dbReference type="EMBL" id="KI913116">
    <property type="protein sequence ID" value="ETV86662.1"/>
    <property type="molecule type" value="Genomic_DNA"/>
</dbReference>
<sequence length="363" mass="40216">MVRVQFSINPSLQHPDNLLSIVNYRKEIETICEERFGFTFHSDLNEHGQQLLGTPIQRTAQAWAAPRRGYLFLRDIAVVKLYQYAGVLSNGLYYHQLEYYNRSKLAPADLLCDLHALGTTDAIVQRCLCPTARVTIGRPLAKPWQKLSMPTSAHMRLEKTDLTSAAALVDTKVRIGPLPTLTTPEDILAALHGSQLPTPNPSSYTYSWTAHTTNTKNVTASRIWTPATVHAANRVTNPPAVAPRAVRSHDHPARVVSHAPAARPLKTPPRGAIPPNLQYPLQRQPVPAPAPTTDFGPHRRRELFSYVDKRIVKATDPLQQEVDTLTALVSATSAAFTTLHARLLEERASVRPMNANKPRTSAP</sequence>
<dbReference type="RefSeq" id="XP_009823461.1">
    <property type="nucleotide sequence ID" value="XM_009825159.1"/>
</dbReference>
<reference evidence="1" key="1">
    <citation type="submission" date="2013-12" db="EMBL/GenBank/DDBJ databases">
        <title>The Genome Sequence of Aphanomyces astaci APO3.</title>
        <authorList>
            <consortium name="The Broad Institute Genomics Platform"/>
            <person name="Russ C."/>
            <person name="Tyler B."/>
            <person name="van West P."/>
            <person name="Dieguez-Uribeondo J."/>
            <person name="Young S.K."/>
            <person name="Zeng Q."/>
            <person name="Gargeya S."/>
            <person name="Fitzgerald M."/>
            <person name="Abouelleil A."/>
            <person name="Alvarado L."/>
            <person name="Chapman S.B."/>
            <person name="Gainer-Dewar J."/>
            <person name="Goldberg J."/>
            <person name="Griggs A."/>
            <person name="Gujja S."/>
            <person name="Hansen M."/>
            <person name="Howarth C."/>
            <person name="Imamovic A."/>
            <person name="Ireland A."/>
            <person name="Larimer J."/>
            <person name="McCowan C."/>
            <person name="Murphy C."/>
            <person name="Pearson M."/>
            <person name="Poon T.W."/>
            <person name="Priest M."/>
            <person name="Roberts A."/>
            <person name="Saif S."/>
            <person name="Shea T."/>
            <person name="Sykes S."/>
            <person name="Wortman J."/>
            <person name="Nusbaum C."/>
            <person name="Birren B."/>
        </authorList>
    </citation>
    <scope>NUCLEOTIDE SEQUENCE [LARGE SCALE GENOMIC DNA]</scope>
    <source>
        <strain evidence="1">APO3</strain>
    </source>
</reference>
<organism evidence="1">
    <name type="scientific">Aphanomyces astaci</name>
    <name type="common">Crayfish plague agent</name>
    <dbReference type="NCBI Taxonomy" id="112090"/>
    <lineage>
        <taxon>Eukaryota</taxon>
        <taxon>Sar</taxon>
        <taxon>Stramenopiles</taxon>
        <taxon>Oomycota</taxon>
        <taxon>Saprolegniomycetes</taxon>
        <taxon>Saprolegniales</taxon>
        <taxon>Verrucalvaceae</taxon>
        <taxon>Aphanomyces</taxon>
    </lineage>
</organism>
<dbReference type="OrthoDB" id="142960at2759"/>
<gene>
    <name evidence="1" type="ORF">H257_01787</name>
</gene>
<protein>
    <submittedName>
        <fullName evidence="1">Uncharacterized protein</fullName>
    </submittedName>
</protein>
<dbReference type="AlphaFoldDB" id="W4H457"/>
<name>W4H457_APHAT</name>
<evidence type="ECO:0000313" key="1">
    <source>
        <dbReference type="EMBL" id="ETV86662.1"/>
    </source>
</evidence>